<dbReference type="eggNOG" id="COG0346">
    <property type="taxonomic scope" value="Bacteria"/>
</dbReference>
<dbReference type="KEGG" id="oih:OB1861"/>
<dbReference type="GO" id="GO:0046872">
    <property type="term" value="F:metal ion binding"/>
    <property type="evidence" value="ECO:0007669"/>
    <property type="project" value="UniProtKB-KW"/>
</dbReference>
<feature type="domain" description="VOC" evidence="3">
    <location>
        <begin position="2"/>
        <end position="130"/>
    </location>
</feature>
<dbReference type="RefSeq" id="WP_011066257.1">
    <property type="nucleotide sequence ID" value="NC_004193.1"/>
</dbReference>
<dbReference type="InterPro" id="IPR017515">
    <property type="entry name" value="MeMalonyl-CoA_epimerase"/>
</dbReference>
<dbReference type="OrthoDB" id="9788468at2"/>
<gene>
    <name evidence="4" type="ordered locus">OB1861</name>
</gene>
<dbReference type="GO" id="GO:0004462">
    <property type="term" value="F:lactoylglutathione lyase activity"/>
    <property type="evidence" value="ECO:0007669"/>
    <property type="project" value="UniProtKB-EC"/>
</dbReference>
<dbReference type="EMBL" id="BA000028">
    <property type="protein sequence ID" value="BAC13817.1"/>
    <property type="molecule type" value="Genomic_DNA"/>
</dbReference>
<reference evidence="4 5" key="2">
    <citation type="journal article" date="2002" name="Nucleic Acids Res.">
        <title>Genome sequence of Oceanobacillus iheyensis isolated from the Iheya Ridge and its unexpected adaptive capabilities to extreme environments.</title>
        <authorList>
            <person name="Takami H."/>
            <person name="Takaki Y."/>
            <person name="Uchiyama I."/>
        </authorList>
    </citation>
    <scope>NUCLEOTIDE SEQUENCE [LARGE SCALE GENOMIC DNA]</scope>
    <source>
        <strain evidence="5">DSM 14371 / CIP 107618 / JCM 11309 / KCTC 3954 / HTE831</strain>
    </source>
</reference>
<evidence type="ECO:0000313" key="5">
    <source>
        <dbReference type="Proteomes" id="UP000000822"/>
    </source>
</evidence>
<dbReference type="PANTHER" id="PTHR43048:SF3">
    <property type="entry name" value="METHYLMALONYL-COA EPIMERASE, MITOCHONDRIAL"/>
    <property type="match status" value="1"/>
</dbReference>
<protein>
    <submittedName>
        <fullName evidence="4">Lactoylglutathione lyase</fullName>
        <ecNumber evidence="4">4.4.1.5</ecNumber>
    </submittedName>
</protein>
<name>Q8EQ54_OCEIH</name>
<keyword evidence="2" id="KW-0479">Metal-binding</keyword>
<sequence>MQFDHIGIAVYQLRPAISTFTTDLGFRLVSEEVISEEGIRIAKLMNGDVCIELMEPINDHSSISNFLSSRGEGIHHLALKVENYLTYVLSVSNSSLKTIMPNIRVGADQRRVTFLHPRTLHGVLVEICDL</sequence>
<dbReference type="Gene3D" id="3.10.180.10">
    <property type="entry name" value="2,3-Dihydroxybiphenyl 1,2-Dioxygenase, domain 1"/>
    <property type="match status" value="1"/>
</dbReference>
<dbReference type="PROSITE" id="PS51819">
    <property type="entry name" value="VOC"/>
    <property type="match status" value="1"/>
</dbReference>
<dbReference type="PANTHER" id="PTHR43048">
    <property type="entry name" value="METHYLMALONYL-COA EPIMERASE"/>
    <property type="match status" value="1"/>
</dbReference>
<dbReference type="EC" id="4.4.1.5" evidence="4"/>
<comment type="similarity">
    <text evidence="1">Belongs to the methylmalonyl-CoA epimerase family.</text>
</comment>
<proteinExistence type="inferred from homology"/>
<dbReference type="AlphaFoldDB" id="Q8EQ54"/>
<accession>Q8EQ54</accession>
<evidence type="ECO:0000313" key="4">
    <source>
        <dbReference type="EMBL" id="BAC13817.1"/>
    </source>
</evidence>
<dbReference type="InterPro" id="IPR037523">
    <property type="entry name" value="VOC_core"/>
</dbReference>
<dbReference type="CDD" id="cd07249">
    <property type="entry name" value="MMCE"/>
    <property type="match status" value="1"/>
</dbReference>
<keyword evidence="5" id="KW-1185">Reference proteome</keyword>
<evidence type="ECO:0000259" key="3">
    <source>
        <dbReference type="PROSITE" id="PS51819"/>
    </source>
</evidence>
<evidence type="ECO:0000256" key="2">
    <source>
        <dbReference type="ARBA" id="ARBA00022723"/>
    </source>
</evidence>
<dbReference type="STRING" id="221109.gene:10734101"/>
<evidence type="ECO:0000256" key="1">
    <source>
        <dbReference type="ARBA" id="ARBA00009308"/>
    </source>
</evidence>
<dbReference type="HOGENOM" id="CLU_046006_5_2_9"/>
<dbReference type="Proteomes" id="UP000000822">
    <property type="component" value="Chromosome"/>
</dbReference>
<dbReference type="PhylomeDB" id="Q8EQ54"/>
<reference evidence="4 5" key="1">
    <citation type="journal article" date="2001" name="FEMS Microbiol. Lett.">
        <title>Oceanobacillus iheyensis gen. nov., sp. nov., a deep-sea extremely halotolerant and alkaliphilic species isolated from a depth of 1050 m on the Iheya Ridge.</title>
        <authorList>
            <person name="Lu J."/>
            <person name="Nogi Y."/>
            <person name="Takami H."/>
        </authorList>
    </citation>
    <scope>NUCLEOTIDE SEQUENCE [LARGE SCALE GENOMIC DNA]</scope>
    <source>
        <strain evidence="5">DSM 14371 / CIP 107618 / JCM 11309 / KCTC 3954 / HTE831</strain>
    </source>
</reference>
<dbReference type="InterPro" id="IPR051785">
    <property type="entry name" value="MMCE/EMCE_epimerase"/>
</dbReference>
<keyword evidence="4" id="KW-0456">Lyase</keyword>
<dbReference type="Pfam" id="PF13669">
    <property type="entry name" value="Glyoxalase_4"/>
    <property type="match status" value="1"/>
</dbReference>
<organism evidence="4 5">
    <name type="scientific">Oceanobacillus iheyensis (strain DSM 14371 / CIP 107618 / JCM 11309 / KCTC 3954 / HTE831)</name>
    <dbReference type="NCBI Taxonomy" id="221109"/>
    <lineage>
        <taxon>Bacteria</taxon>
        <taxon>Bacillati</taxon>
        <taxon>Bacillota</taxon>
        <taxon>Bacilli</taxon>
        <taxon>Bacillales</taxon>
        <taxon>Bacillaceae</taxon>
        <taxon>Oceanobacillus</taxon>
    </lineage>
</organism>
<dbReference type="GO" id="GO:0004493">
    <property type="term" value="F:methylmalonyl-CoA epimerase activity"/>
    <property type="evidence" value="ECO:0007669"/>
    <property type="project" value="TreeGrafter"/>
</dbReference>
<dbReference type="GO" id="GO:0046491">
    <property type="term" value="P:L-methylmalonyl-CoA metabolic process"/>
    <property type="evidence" value="ECO:0007669"/>
    <property type="project" value="TreeGrafter"/>
</dbReference>
<dbReference type="SUPFAM" id="SSF54593">
    <property type="entry name" value="Glyoxalase/Bleomycin resistance protein/Dihydroxybiphenyl dioxygenase"/>
    <property type="match status" value="1"/>
</dbReference>
<dbReference type="InterPro" id="IPR029068">
    <property type="entry name" value="Glyas_Bleomycin-R_OHBP_Dase"/>
</dbReference>